<gene>
    <name evidence="6" type="ORF">EEDITHA_LOCUS14446</name>
</gene>
<dbReference type="Gene3D" id="1.25.40.10">
    <property type="entry name" value="Tetratricopeptide repeat domain"/>
    <property type="match status" value="1"/>
</dbReference>
<dbReference type="EMBL" id="CAKOGL010000022">
    <property type="protein sequence ID" value="CAH2099476.1"/>
    <property type="molecule type" value="Genomic_DNA"/>
</dbReference>
<dbReference type="InterPro" id="IPR029063">
    <property type="entry name" value="SAM-dependent_MTases_sf"/>
</dbReference>
<name>A0AAU9UKB6_EUPED</name>
<evidence type="ECO:0000256" key="3">
    <source>
        <dbReference type="ARBA" id="ARBA00022691"/>
    </source>
</evidence>
<sequence length="730" mass="83216">MAGIAMDYIAYARRLALNGSYIKAIDLYVMALEKNPQLKSLFEPEFRAVLLKCNEVLAEEHNIEKIIANFSRAINLYPDNIFFINETGRHLFMFGFYEEAWSQFQHALTTDFGSVTAEKNLNSVKNVLIERWHFRMLNDRIRNESYRAAIHEKVMPNKTRVFDLGTGTGLLAMYAAERKPLTITACDSSPVMTTLTECVLAENRLLMSVVVINKMSTAMTASDIGKKCCLLITELFDAGLFGEHILQALDHAWENILSDDAKIIPQKAEFFIVGAHSELLNAKYQLRQVTKTFLNLHPHLHVHVATRNETYDCEDVYLYKDLKYMTEPQSVIKIDFNNLKDIKDKLYNSATGYVAKCNVLASGQVNTFIGWFNLHLTENICITTDPRDEGRANAWQQAVFFDHVPKDVKKNDTLTLDFFLRSEKLILMPEKPAEVIRISPDALQFLNDTEYLKMIKNCIGMTCVYLGQMNDISEVSIIDLNPFPLYGFLMLQRGIKSLVCYAKTHDDKEFIETVFGANHMDLSNVTILVGDVWSLESFGEEKFHVIFVNVFDLCGDLDMRFKEIAQYLKNAHLMPGGLFMPSSITLMGQIVNSKWLDVSNRVYDKNLGYTVSKYVNKYQVSQNFNLDYTHLQYTPLTNPVVIGNYDHMTPEVINVPVIKDGDANALLCWYNIELIEDFKVISTKRPYSFIDGTAFLANPPIPLVSGSIANILRCVDTDGLYKFLIDNENT</sequence>
<keyword evidence="7" id="KW-1185">Reference proteome</keyword>
<dbReference type="AlphaFoldDB" id="A0AAU9UKB6"/>
<dbReference type="SUPFAM" id="SSF48452">
    <property type="entry name" value="TPR-like"/>
    <property type="match status" value="1"/>
</dbReference>
<dbReference type="Gene3D" id="3.40.50.150">
    <property type="entry name" value="Vaccinia Virus protein VP39"/>
    <property type="match status" value="1"/>
</dbReference>
<evidence type="ECO:0000256" key="1">
    <source>
        <dbReference type="ARBA" id="ARBA00022603"/>
    </source>
</evidence>
<dbReference type="GO" id="GO:0016274">
    <property type="term" value="F:protein-arginine N-methyltransferase activity"/>
    <property type="evidence" value="ECO:0007669"/>
    <property type="project" value="InterPro"/>
</dbReference>
<evidence type="ECO:0000259" key="5">
    <source>
        <dbReference type="Pfam" id="PF22528"/>
    </source>
</evidence>
<dbReference type="CDD" id="cd02440">
    <property type="entry name" value="AdoMet_MTases"/>
    <property type="match status" value="1"/>
</dbReference>
<dbReference type="InterPro" id="IPR011990">
    <property type="entry name" value="TPR-like_helical_dom_sf"/>
</dbReference>
<dbReference type="GO" id="GO:0005634">
    <property type="term" value="C:nucleus"/>
    <property type="evidence" value="ECO:0007669"/>
    <property type="project" value="TreeGrafter"/>
</dbReference>
<dbReference type="GO" id="GO:0042054">
    <property type="term" value="F:histone methyltransferase activity"/>
    <property type="evidence" value="ECO:0007669"/>
    <property type="project" value="TreeGrafter"/>
</dbReference>
<evidence type="ECO:0000313" key="6">
    <source>
        <dbReference type="EMBL" id="CAH2099476.1"/>
    </source>
</evidence>
<dbReference type="Pfam" id="PF22528">
    <property type="entry name" value="PRMT_C"/>
    <property type="match status" value="1"/>
</dbReference>
<dbReference type="InterPro" id="IPR025799">
    <property type="entry name" value="Arg_MeTrfase"/>
</dbReference>
<feature type="domain" description="Protein arginine N-methyltransferase" evidence="5">
    <location>
        <begin position="323"/>
        <end position="418"/>
    </location>
</feature>
<accession>A0AAU9UKB6</accession>
<dbReference type="PANTHER" id="PTHR11006">
    <property type="entry name" value="PROTEIN ARGININE N-METHYLTRANSFERASE"/>
    <property type="match status" value="1"/>
</dbReference>
<protein>
    <recommendedName>
        <fullName evidence="5">Protein arginine N-methyltransferase domain-containing protein</fullName>
    </recommendedName>
</protein>
<dbReference type="PROSITE" id="PS51678">
    <property type="entry name" value="SAM_MT_PRMT"/>
    <property type="match status" value="1"/>
</dbReference>
<evidence type="ECO:0000256" key="2">
    <source>
        <dbReference type="ARBA" id="ARBA00022679"/>
    </source>
</evidence>
<proteinExistence type="predicted"/>
<dbReference type="InterPro" id="IPR055135">
    <property type="entry name" value="PRMT_dom"/>
</dbReference>
<keyword evidence="1 4" id="KW-0489">Methyltransferase</keyword>
<dbReference type="GO" id="GO:0032259">
    <property type="term" value="P:methylation"/>
    <property type="evidence" value="ECO:0007669"/>
    <property type="project" value="UniProtKB-KW"/>
</dbReference>
<keyword evidence="2 4" id="KW-0808">Transferase</keyword>
<dbReference type="SUPFAM" id="SSF53335">
    <property type="entry name" value="S-adenosyl-L-methionine-dependent methyltransferases"/>
    <property type="match status" value="2"/>
</dbReference>
<dbReference type="Gene3D" id="2.70.160.11">
    <property type="entry name" value="Hnrnp arginine n-methyltransferase1"/>
    <property type="match status" value="2"/>
</dbReference>
<dbReference type="PANTHER" id="PTHR11006:SF60">
    <property type="entry name" value="PROTEIN ARGININE N-METHYLTRANSFERASE 9"/>
    <property type="match status" value="1"/>
</dbReference>
<comment type="caution">
    <text evidence="6">The sequence shown here is derived from an EMBL/GenBank/DDBJ whole genome shotgun (WGS) entry which is preliminary data.</text>
</comment>
<evidence type="ECO:0000313" key="7">
    <source>
        <dbReference type="Proteomes" id="UP001153954"/>
    </source>
</evidence>
<evidence type="ECO:0000256" key="4">
    <source>
        <dbReference type="PROSITE-ProRule" id="PRU01015"/>
    </source>
</evidence>
<reference evidence="6" key="1">
    <citation type="submission" date="2022-03" db="EMBL/GenBank/DDBJ databases">
        <authorList>
            <person name="Tunstrom K."/>
        </authorList>
    </citation>
    <scope>NUCLEOTIDE SEQUENCE</scope>
</reference>
<keyword evidence="3 4" id="KW-0949">S-adenosyl-L-methionine</keyword>
<organism evidence="6 7">
    <name type="scientific">Euphydryas editha</name>
    <name type="common">Edith's checkerspot</name>
    <dbReference type="NCBI Taxonomy" id="104508"/>
    <lineage>
        <taxon>Eukaryota</taxon>
        <taxon>Metazoa</taxon>
        <taxon>Ecdysozoa</taxon>
        <taxon>Arthropoda</taxon>
        <taxon>Hexapoda</taxon>
        <taxon>Insecta</taxon>
        <taxon>Pterygota</taxon>
        <taxon>Neoptera</taxon>
        <taxon>Endopterygota</taxon>
        <taxon>Lepidoptera</taxon>
        <taxon>Glossata</taxon>
        <taxon>Ditrysia</taxon>
        <taxon>Papilionoidea</taxon>
        <taxon>Nymphalidae</taxon>
        <taxon>Nymphalinae</taxon>
        <taxon>Euphydryas</taxon>
    </lineage>
</organism>
<dbReference type="Proteomes" id="UP001153954">
    <property type="component" value="Unassembled WGS sequence"/>
</dbReference>